<dbReference type="GO" id="GO:0003677">
    <property type="term" value="F:DNA binding"/>
    <property type="evidence" value="ECO:0007669"/>
    <property type="project" value="UniProtKB-KW"/>
</dbReference>
<keyword evidence="2" id="KW-0238">DNA-binding</keyword>
<dbReference type="Gene3D" id="1.10.150.690">
    <property type="entry name" value="DUF2063"/>
    <property type="match status" value="1"/>
</dbReference>
<dbReference type="RefSeq" id="WP_141287165.1">
    <property type="nucleotide sequence ID" value="NZ_BAAAEW010000042.1"/>
</dbReference>
<dbReference type="InterPro" id="IPR018640">
    <property type="entry name" value="DUF2063"/>
</dbReference>
<reference evidence="2 3" key="1">
    <citation type="journal article" date="2019" name="Int. J. Syst. Evol. Microbiol.">
        <title>The Global Catalogue of Microorganisms (GCM) 10K type strain sequencing project: providing services to taxonomists for standard genome sequencing and annotation.</title>
        <authorList>
            <consortium name="The Broad Institute Genomics Platform"/>
            <consortium name="The Broad Institute Genome Sequencing Center for Infectious Disease"/>
            <person name="Wu L."/>
            <person name="Ma J."/>
        </authorList>
    </citation>
    <scope>NUCLEOTIDE SEQUENCE [LARGE SCALE GENOMIC DNA]</scope>
    <source>
        <strain evidence="2 3">JCM 15503</strain>
    </source>
</reference>
<accession>A0ABN1KH79</accession>
<dbReference type="EMBL" id="BAAAEW010000042">
    <property type="protein sequence ID" value="GAA0766346.1"/>
    <property type="molecule type" value="Genomic_DNA"/>
</dbReference>
<name>A0ABN1KH79_9BURK</name>
<dbReference type="InterPro" id="IPR044922">
    <property type="entry name" value="DUF2063_N_sf"/>
</dbReference>
<proteinExistence type="predicted"/>
<evidence type="ECO:0000259" key="1">
    <source>
        <dbReference type="Pfam" id="PF09836"/>
    </source>
</evidence>
<organism evidence="2 3">
    <name type="scientific">Ideonella azotifigens</name>
    <dbReference type="NCBI Taxonomy" id="513160"/>
    <lineage>
        <taxon>Bacteria</taxon>
        <taxon>Pseudomonadati</taxon>
        <taxon>Pseudomonadota</taxon>
        <taxon>Betaproteobacteria</taxon>
        <taxon>Burkholderiales</taxon>
        <taxon>Sphaerotilaceae</taxon>
        <taxon>Ideonella</taxon>
    </lineage>
</organism>
<evidence type="ECO:0000313" key="3">
    <source>
        <dbReference type="Proteomes" id="UP001500279"/>
    </source>
</evidence>
<feature type="domain" description="Putative DNA-binding" evidence="1">
    <location>
        <begin position="12"/>
        <end position="106"/>
    </location>
</feature>
<sequence>MQASSPPSLRELQQLFSDGLLRPTTAAQASLSRHLCNEGLPAAQRLQVHRHTIQQALTTSLQLIFPAVQALVGADFFAFAATEFAHAHPPRHGWLDDYGDAFPAFIAAFKPAAGLPYLAELAQLERLVNQVLRAPDEPHCDAAALALLDEADAMLVRFAPRAAFRLLAVRQPIDQLWAAVLADDSQALHTLDLDAGPAWLFVSREAEGLVVQRVPAHAWQFAHALCQGEPVGAAAAGVADAAPALLQAHLLRRHFRAFFLSSQT</sequence>
<dbReference type="Pfam" id="PF09836">
    <property type="entry name" value="DUF2063"/>
    <property type="match status" value="1"/>
</dbReference>
<protein>
    <submittedName>
        <fullName evidence="2">DNA-binding domain-containing protein</fullName>
    </submittedName>
</protein>
<keyword evidence="3" id="KW-1185">Reference proteome</keyword>
<gene>
    <name evidence="2" type="ORF">GCM10009107_54410</name>
</gene>
<comment type="caution">
    <text evidence="2">The sequence shown here is derived from an EMBL/GenBank/DDBJ whole genome shotgun (WGS) entry which is preliminary data.</text>
</comment>
<dbReference type="Proteomes" id="UP001500279">
    <property type="component" value="Unassembled WGS sequence"/>
</dbReference>
<evidence type="ECO:0000313" key="2">
    <source>
        <dbReference type="EMBL" id="GAA0766346.1"/>
    </source>
</evidence>